<protein>
    <submittedName>
        <fullName evidence="5">Retrotransposon hot spot protein (RHS), putative</fullName>
    </submittedName>
</protein>
<sequence length="806" mass="91146">MAGRKRLVRKNESGGAGEPPLVRPRVESVPDPRWTLGSRVRDVLLDGVPPPDNAMSLSQCLKRVGYRRRVANGNIKMDIVIQEPERFIPDEHTRRLVLSLPECRTYALVYKVIPLLEKGITSVRQWGGADENTDARRAVRDALANDGLWNKTRGLLDAAFSVAKDADEKEKIERKRVRNAGNAAAEVIPGAFESVVNARWSCVESGHGNAPLGMRVVDGPLVHTNAWSFEELEELRNAVEEREGENPNALVNEGEVAEEEEERRRRRKRKRKAIHRVKMRRLVKHARWNYLCLTSERGWPYTEFIPSSERDVFVRREVMRVWHVVRSELARWPDDDSKFNPRPYVLVGTPGIGKSFGCGSYLLYELLHYDAAKVPTVAYFVRGSAYIFHKTGAMAGRVVFYKKADDALTEMWYMAKDIREALVKRKEAEGVMDAEKDCRAKCGFIIFDVGEKHQPGLDLPTSEWGCVVLSSPSERNYKGWKKHNEAYYIFINCYTALEIKAFFAWQQRALLDAAANDAGARADIDALWDEVELRVDEVGPLPRYVFDDKAFKERCNKVADKLKNVSEQNAEHYIKILVGNEEWTEDGTTHAVIKLVRTIAHGVEHCRNHPVSSEIEARLRRLLIAMHCGKSSLVSALATMEEICANRLEQFGVCAFLYPSIVEMIGAKMRYLPRPRDRANVQTSVLVSARAVGRCPRSYKMLDIRSRVKCGTQPPVMGNVEHDVLYIPVAREFPVVDAFYFVKSLAGNAVGVDVMADAGAGEHWTLVCVQVTRQSKHGTTTYAVNDFMAKMAQLFNGWAQLRDSLA</sequence>
<dbReference type="EMBL" id="CAEX01000255">
    <property type="protein sequence ID" value="CCD18037.1"/>
    <property type="molecule type" value="Genomic_DNA"/>
</dbReference>
<dbReference type="NCBIfam" id="TIGR01631">
    <property type="entry name" value="Trypano_RHS"/>
    <property type="match status" value="2"/>
</dbReference>
<feature type="domain" description="Retrotransposon hot spot protein N-terminal" evidence="3">
    <location>
        <begin position="192"/>
        <end position="233"/>
    </location>
</feature>
<evidence type="ECO:0000313" key="6">
    <source>
        <dbReference type="Proteomes" id="UP000009027"/>
    </source>
</evidence>
<accession>F9WKL5</accession>
<feature type="domain" description="DUF7578" evidence="4">
    <location>
        <begin position="64"/>
        <end position="111"/>
    </location>
</feature>
<keyword evidence="6" id="KW-1185">Reference proteome</keyword>
<feature type="domain" description="Retrotransposon hot spot protein,C-terminal" evidence="2">
    <location>
        <begin position="345"/>
        <end position="673"/>
    </location>
</feature>
<dbReference type="Pfam" id="PF20445">
    <property type="entry name" value="RHS_N"/>
    <property type="match status" value="2"/>
</dbReference>
<dbReference type="InterPro" id="IPR046836">
    <property type="entry name" value="RHS_C"/>
</dbReference>
<organism evidence="5 6">
    <name type="scientific">Trypanosoma vivax (strain Y486)</name>
    <dbReference type="NCBI Taxonomy" id="1055687"/>
    <lineage>
        <taxon>Eukaryota</taxon>
        <taxon>Discoba</taxon>
        <taxon>Euglenozoa</taxon>
        <taxon>Kinetoplastea</taxon>
        <taxon>Metakinetoplastina</taxon>
        <taxon>Trypanosomatida</taxon>
        <taxon>Trypanosomatidae</taxon>
        <taxon>Trypanosoma</taxon>
        <taxon>Duttonella</taxon>
    </lineage>
</organism>
<name>F9WKL5_TRYVY</name>
<evidence type="ECO:0000259" key="3">
    <source>
        <dbReference type="Pfam" id="PF20445"/>
    </source>
</evidence>
<proteinExistence type="predicted"/>
<feature type="region of interest" description="Disordered" evidence="1">
    <location>
        <begin position="1"/>
        <end position="27"/>
    </location>
</feature>
<dbReference type="Pfam" id="PF24466">
    <property type="entry name" value="DUF7578"/>
    <property type="match status" value="1"/>
</dbReference>
<dbReference type="InterPro" id="IPR006518">
    <property type="entry name" value="Trypano_RHS"/>
</dbReference>
<dbReference type="InterPro" id="IPR052980">
    <property type="entry name" value="Crinkler_effector"/>
</dbReference>
<gene>
    <name evidence="5" type="ORF">TvY486_0006780</name>
</gene>
<dbReference type="AlphaFoldDB" id="F9WKL5"/>
<dbReference type="Proteomes" id="UP000009027">
    <property type="component" value="Unassembled WGS sequence"/>
</dbReference>
<evidence type="ECO:0000256" key="1">
    <source>
        <dbReference type="SAM" id="MobiDB-lite"/>
    </source>
</evidence>
<reference evidence="5 6" key="1">
    <citation type="journal article" date="2012" name="Proc. Natl. Acad. Sci. U.S.A.">
        <title>Antigenic diversity is generated by distinct evolutionary mechanisms in African trypanosome species.</title>
        <authorList>
            <person name="Jackson A.P."/>
            <person name="Berry A."/>
            <person name="Aslett M."/>
            <person name="Allison H.C."/>
            <person name="Burton P."/>
            <person name="Vavrova-Anderson J."/>
            <person name="Brown R."/>
            <person name="Browne H."/>
            <person name="Corton N."/>
            <person name="Hauser H."/>
            <person name="Gamble J."/>
            <person name="Gilderthorp R."/>
            <person name="Marcello L."/>
            <person name="McQuillan J."/>
            <person name="Otto T.D."/>
            <person name="Quail M.A."/>
            <person name="Sanders M.J."/>
            <person name="van Tonder A."/>
            <person name="Ginger M.L."/>
            <person name="Field M.C."/>
            <person name="Barry J.D."/>
            <person name="Hertz-Fowler C."/>
            <person name="Berriman M."/>
        </authorList>
    </citation>
    <scope>NUCLEOTIDE SEQUENCE</scope>
    <source>
        <strain evidence="5 6">Y486</strain>
    </source>
</reference>
<dbReference type="PANTHER" id="PTHR33129:SF3">
    <property type="entry name" value="HOT SPOT (RHS) PROTEIN, PUTATIVE-RELATED"/>
    <property type="match status" value="1"/>
</dbReference>
<evidence type="ECO:0000259" key="4">
    <source>
        <dbReference type="Pfam" id="PF24466"/>
    </source>
</evidence>
<dbReference type="Pfam" id="PF07999">
    <property type="entry name" value="RHSP"/>
    <property type="match status" value="1"/>
</dbReference>
<feature type="non-terminal residue" evidence="5">
    <location>
        <position position="806"/>
    </location>
</feature>
<dbReference type="InterPro" id="IPR046835">
    <property type="entry name" value="RHS_N"/>
</dbReference>
<dbReference type="PANTHER" id="PTHR33129">
    <property type="entry name" value="PROTEIN KINASE DOMAIN-CONTAINING PROTEIN-RELATED"/>
    <property type="match status" value="1"/>
</dbReference>
<evidence type="ECO:0000313" key="5">
    <source>
        <dbReference type="EMBL" id="CCD18037.1"/>
    </source>
</evidence>
<dbReference type="InterPro" id="IPR056000">
    <property type="entry name" value="DUF7578"/>
</dbReference>
<feature type="region of interest" description="Disordered" evidence="1">
    <location>
        <begin position="240"/>
        <end position="263"/>
    </location>
</feature>
<evidence type="ECO:0000259" key="2">
    <source>
        <dbReference type="Pfam" id="PF07999"/>
    </source>
</evidence>
<feature type="domain" description="Retrotransposon hot spot protein N-terminal" evidence="3">
    <location>
        <begin position="283"/>
        <end position="332"/>
    </location>
</feature>